<gene>
    <name evidence="6" type="ORF">YM304_25020</name>
</gene>
<dbReference type="GO" id="GO:0016765">
    <property type="term" value="F:transferase activity, transferring alkyl or aryl (other than methyl) groups"/>
    <property type="evidence" value="ECO:0007669"/>
    <property type="project" value="InterPro"/>
</dbReference>
<reference evidence="6 7" key="1">
    <citation type="journal article" date="2013" name="Int. J. Syst. Evol. Microbiol.">
        <title>Ilumatobacter nonamiense sp. nov. and Ilumatobacter coccineum sp. nov., isolated from seashore sand.</title>
        <authorList>
            <person name="Matsumoto A."/>
            <person name="Kasai H."/>
            <person name="Matsuo Y."/>
            <person name="Shizuri Y."/>
            <person name="Ichikawa N."/>
            <person name="Fujita N."/>
            <person name="Omura S."/>
            <person name="Takahashi Y."/>
        </authorList>
    </citation>
    <scope>NUCLEOTIDE SEQUENCE [LARGE SCALE GENOMIC DNA]</scope>
    <source>
        <strain evidence="7">NBRC 103263 / KCTC 29153 / YM16-304</strain>
    </source>
</reference>
<dbReference type="AlphaFoldDB" id="A0A6C7EFR5"/>
<dbReference type="Gene3D" id="1.10.357.140">
    <property type="entry name" value="UbiA prenyltransferase"/>
    <property type="match status" value="1"/>
</dbReference>
<feature type="transmembrane region" description="Helical" evidence="5">
    <location>
        <begin position="275"/>
        <end position="293"/>
    </location>
</feature>
<name>A0A6C7EFR5_ILUCY</name>
<evidence type="ECO:0000256" key="2">
    <source>
        <dbReference type="ARBA" id="ARBA00022692"/>
    </source>
</evidence>
<accession>A0A6C7EFR5</accession>
<dbReference type="CDD" id="cd13963">
    <property type="entry name" value="PT_UbiA_2"/>
    <property type="match status" value="1"/>
</dbReference>
<evidence type="ECO:0000313" key="7">
    <source>
        <dbReference type="Proteomes" id="UP000011863"/>
    </source>
</evidence>
<feature type="transmembrane region" description="Helical" evidence="5">
    <location>
        <begin position="159"/>
        <end position="179"/>
    </location>
</feature>
<evidence type="ECO:0000256" key="3">
    <source>
        <dbReference type="ARBA" id="ARBA00022989"/>
    </source>
</evidence>
<dbReference type="PANTHER" id="PTHR42723:SF1">
    <property type="entry name" value="CHLOROPHYLL SYNTHASE, CHLOROPLASTIC"/>
    <property type="match status" value="1"/>
</dbReference>
<dbReference type="NCBIfam" id="NF008978">
    <property type="entry name" value="PRK12324.1-4"/>
    <property type="match status" value="1"/>
</dbReference>
<keyword evidence="7" id="KW-1185">Reference proteome</keyword>
<keyword evidence="3 5" id="KW-1133">Transmembrane helix</keyword>
<dbReference type="Pfam" id="PF01040">
    <property type="entry name" value="UbiA"/>
    <property type="match status" value="1"/>
</dbReference>
<sequence>MIGPMIRAMRPKQYLKNVLVFAAPGAAGVLDEPGDLGITIIAFVSFCLAASGIYVWNDIADVEADRVHPTKRNRPFAAGLVSMPVARAMGVVLPLGALALAAATGRWQTVAVVAVYIALTLSYTFWLKEEPIIDLLAVASGFVLRAAAGAVAVDVPMSRWFVLCVTFGSLFIVVGKRYAELNEVGNQAGTRATLETYTPGFLRMLLSVSLGGALISYCVWAFETSALASLTDEGIDLPFYELSIVPMIAALFRYLLVLERGEGSAPEEVFASDRVLQLAGVAWVVIYGVAVYTA</sequence>
<dbReference type="OrthoDB" id="9803632at2"/>
<keyword evidence="6" id="KW-0808">Transferase</keyword>
<evidence type="ECO:0000256" key="1">
    <source>
        <dbReference type="ARBA" id="ARBA00004141"/>
    </source>
</evidence>
<protein>
    <submittedName>
        <fullName evidence="6">UbiA prenyltransferase family protein</fullName>
    </submittedName>
</protein>
<evidence type="ECO:0000256" key="4">
    <source>
        <dbReference type="ARBA" id="ARBA00023136"/>
    </source>
</evidence>
<feature type="transmembrane region" description="Helical" evidence="5">
    <location>
        <begin position="76"/>
        <end position="101"/>
    </location>
</feature>
<dbReference type="InterPro" id="IPR044878">
    <property type="entry name" value="UbiA_sf"/>
</dbReference>
<feature type="transmembrane region" description="Helical" evidence="5">
    <location>
        <begin position="237"/>
        <end position="255"/>
    </location>
</feature>
<organism evidence="6 7">
    <name type="scientific">Ilumatobacter coccineus (strain NBRC 103263 / KCTC 29153 / YM16-304)</name>
    <dbReference type="NCBI Taxonomy" id="1313172"/>
    <lineage>
        <taxon>Bacteria</taxon>
        <taxon>Bacillati</taxon>
        <taxon>Actinomycetota</taxon>
        <taxon>Acidimicrobiia</taxon>
        <taxon>Acidimicrobiales</taxon>
        <taxon>Ilumatobacteraceae</taxon>
        <taxon>Ilumatobacter</taxon>
    </lineage>
</organism>
<feature type="transmembrane region" description="Helical" evidence="5">
    <location>
        <begin position="37"/>
        <end position="56"/>
    </location>
</feature>
<keyword evidence="2 5" id="KW-0812">Transmembrane</keyword>
<evidence type="ECO:0000256" key="5">
    <source>
        <dbReference type="SAM" id="Phobius"/>
    </source>
</evidence>
<comment type="subcellular location">
    <subcellularLocation>
        <location evidence="1">Membrane</location>
        <topology evidence="1">Multi-pass membrane protein</topology>
    </subcellularLocation>
</comment>
<dbReference type="InterPro" id="IPR000537">
    <property type="entry name" value="UbiA_prenyltransferase"/>
</dbReference>
<feature type="transmembrane region" description="Helical" evidence="5">
    <location>
        <begin position="200"/>
        <end position="222"/>
    </location>
</feature>
<proteinExistence type="predicted"/>
<dbReference type="KEGG" id="aym:YM304_25020"/>
<feature type="transmembrane region" description="Helical" evidence="5">
    <location>
        <begin position="133"/>
        <end position="153"/>
    </location>
</feature>
<dbReference type="PANTHER" id="PTHR42723">
    <property type="entry name" value="CHLOROPHYLL SYNTHASE"/>
    <property type="match status" value="1"/>
</dbReference>
<evidence type="ECO:0000313" key="6">
    <source>
        <dbReference type="EMBL" id="BAN02816.1"/>
    </source>
</evidence>
<keyword evidence="4 5" id="KW-0472">Membrane</keyword>
<dbReference type="EMBL" id="AP012057">
    <property type="protein sequence ID" value="BAN02816.1"/>
    <property type="molecule type" value="Genomic_DNA"/>
</dbReference>
<dbReference type="InterPro" id="IPR050475">
    <property type="entry name" value="Prenyltransferase_related"/>
</dbReference>
<dbReference type="Proteomes" id="UP000011863">
    <property type="component" value="Chromosome"/>
</dbReference>
<dbReference type="GO" id="GO:0016020">
    <property type="term" value="C:membrane"/>
    <property type="evidence" value="ECO:0007669"/>
    <property type="project" value="UniProtKB-SubCell"/>
</dbReference>
<feature type="transmembrane region" description="Helical" evidence="5">
    <location>
        <begin position="107"/>
        <end position="126"/>
    </location>
</feature>